<reference evidence="7 8" key="1">
    <citation type="submission" date="2015-01" db="EMBL/GenBank/DDBJ databases">
        <title>The Genome Sequence of Exophiala oligosperma CBS72588.</title>
        <authorList>
            <consortium name="The Broad Institute Genomics Platform"/>
            <person name="Cuomo C."/>
            <person name="de Hoog S."/>
            <person name="Gorbushina A."/>
            <person name="Stielow B."/>
            <person name="Teixiera M."/>
            <person name="Abouelleil A."/>
            <person name="Chapman S.B."/>
            <person name="Priest M."/>
            <person name="Young S.K."/>
            <person name="Wortman J."/>
            <person name="Nusbaum C."/>
            <person name="Birren B."/>
        </authorList>
    </citation>
    <scope>NUCLEOTIDE SEQUENCE [LARGE SCALE GENOMIC DNA]</scope>
    <source>
        <strain evidence="7 8">CBS 72588</strain>
    </source>
</reference>
<keyword evidence="5 6" id="KW-0472">Membrane</keyword>
<keyword evidence="3 6" id="KW-0812">Transmembrane</keyword>
<dbReference type="Gene3D" id="1.20.1740.10">
    <property type="entry name" value="Amino acid/polyamine transporter I"/>
    <property type="match status" value="1"/>
</dbReference>
<dbReference type="PIRSF" id="PIRSF006060">
    <property type="entry name" value="AA_transporter"/>
    <property type="match status" value="1"/>
</dbReference>
<dbReference type="InterPro" id="IPR002293">
    <property type="entry name" value="AA/rel_permease1"/>
</dbReference>
<feature type="transmembrane region" description="Helical" evidence="6">
    <location>
        <begin position="49"/>
        <end position="74"/>
    </location>
</feature>
<protein>
    <recommendedName>
        <fullName evidence="9">Amino acid permease/ SLC12A domain-containing protein</fullName>
    </recommendedName>
</protein>
<feature type="transmembrane region" description="Helical" evidence="6">
    <location>
        <begin position="131"/>
        <end position="162"/>
    </location>
</feature>
<evidence type="ECO:0000256" key="2">
    <source>
        <dbReference type="ARBA" id="ARBA00022448"/>
    </source>
</evidence>
<keyword evidence="2" id="KW-0813">Transport</keyword>
<feature type="transmembrane region" description="Helical" evidence="6">
    <location>
        <begin position="481"/>
        <end position="502"/>
    </location>
</feature>
<dbReference type="AlphaFoldDB" id="A0A0D2DVK7"/>
<evidence type="ECO:0000256" key="3">
    <source>
        <dbReference type="ARBA" id="ARBA00022692"/>
    </source>
</evidence>
<organism evidence="7 8">
    <name type="scientific">Exophiala oligosperma</name>
    <dbReference type="NCBI Taxonomy" id="215243"/>
    <lineage>
        <taxon>Eukaryota</taxon>
        <taxon>Fungi</taxon>
        <taxon>Dikarya</taxon>
        <taxon>Ascomycota</taxon>
        <taxon>Pezizomycotina</taxon>
        <taxon>Eurotiomycetes</taxon>
        <taxon>Chaetothyriomycetidae</taxon>
        <taxon>Chaetothyriales</taxon>
        <taxon>Herpotrichiellaceae</taxon>
        <taxon>Exophiala</taxon>
    </lineage>
</organism>
<evidence type="ECO:0008006" key="9">
    <source>
        <dbReference type="Google" id="ProtNLM"/>
    </source>
</evidence>
<dbReference type="EMBL" id="KN847333">
    <property type="protein sequence ID" value="KIW46645.1"/>
    <property type="molecule type" value="Genomic_DNA"/>
</dbReference>
<feature type="transmembrane region" description="Helical" evidence="6">
    <location>
        <begin position="383"/>
        <end position="403"/>
    </location>
</feature>
<keyword evidence="8" id="KW-1185">Reference proteome</keyword>
<evidence type="ECO:0000256" key="1">
    <source>
        <dbReference type="ARBA" id="ARBA00004141"/>
    </source>
</evidence>
<evidence type="ECO:0000256" key="4">
    <source>
        <dbReference type="ARBA" id="ARBA00022989"/>
    </source>
</evidence>
<feature type="transmembrane region" description="Helical" evidence="6">
    <location>
        <begin position="242"/>
        <end position="261"/>
    </location>
</feature>
<gene>
    <name evidence="7" type="ORF">PV06_02302</name>
</gene>
<dbReference type="Pfam" id="PF13520">
    <property type="entry name" value="AA_permease_2"/>
    <property type="match status" value="1"/>
</dbReference>
<dbReference type="RefSeq" id="XP_016266861.1">
    <property type="nucleotide sequence ID" value="XM_016402964.1"/>
</dbReference>
<sequence>MESNKTSTIRNASITEPEIGTMKPIANDDFDLVQLTGHKPVLERNYSRFALLAMSFMIVDSWSGIIGALATGIASGGTVMLIYGSIAVTVMTMAVALSLAELSSSFPTSGGQYHWTAELAPKRWAPLLSWYCGYFSTIGWCVVSASITVILGQFLMAMIILVHPDITYQRWQGFVVYEGMNVIFMLINIYGRKVLPYVHSIGFYICITAFLVVNMTIIGSAYPKNSADFVFKTFTNGTGWKANGIAFIVGLTNPAFAYGGLDGAVHVAEELRDARRNLPFVIISTVCIGFCTMIVTAIAICFCILDLDKVLATSTGVPILEIFYQATNNKGASIFLLCVLFYLTCAATVASQQTANRLIWAFARDGALPYSNQLQSIHPRHKVPVKAAILCWAIIAILGFVYLGSTTAFNALVGCNVLLANISFAFPIALLLFGRRKYLKPSLFPLGNFLGPIINAVALVWIIFMVVFFDFPFTMPVHADNMNYSSVIIGAVLIFAGLYWMLNGRKSYQGPVSLVVSSQEMSQTTHVMLENGSRHRRCISITAGAEYRRSAL</sequence>
<feature type="transmembrane region" description="Helical" evidence="6">
    <location>
        <begin position="446"/>
        <end position="469"/>
    </location>
</feature>
<feature type="transmembrane region" description="Helical" evidence="6">
    <location>
        <begin position="281"/>
        <end position="307"/>
    </location>
</feature>
<dbReference type="OrthoDB" id="2417308at2759"/>
<feature type="transmembrane region" description="Helical" evidence="6">
    <location>
        <begin position="174"/>
        <end position="191"/>
    </location>
</feature>
<name>A0A0D2DVK7_9EURO</name>
<dbReference type="PANTHER" id="PTHR45649:SF7">
    <property type="entry name" value="CHOLINE TRANSPORT PROTEIN"/>
    <property type="match status" value="1"/>
</dbReference>
<evidence type="ECO:0000313" key="8">
    <source>
        <dbReference type="Proteomes" id="UP000053342"/>
    </source>
</evidence>
<evidence type="ECO:0000256" key="5">
    <source>
        <dbReference type="ARBA" id="ARBA00023136"/>
    </source>
</evidence>
<feature type="transmembrane region" description="Helical" evidence="6">
    <location>
        <begin position="332"/>
        <end position="350"/>
    </location>
</feature>
<dbReference type="GeneID" id="27354376"/>
<feature type="transmembrane region" description="Helical" evidence="6">
    <location>
        <begin position="80"/>
        <end position="100"/>
    </location>
</feature>
<dbReference type="HOGENOM" id="CLU_004495_6_2_1"/>
<accession>A0A0D2DVK7</accession>
<dbReference type="GO" id="GO:0016020">
    <property type="term" value="C:membrane"/>
    <property type="evidence" value="ECO:0007669"/>
    <property type="project" value="UniProtKB-SubCell"/>
</dbReference>
<keyword evidence="4 6" id="KW-1133">Transmembrane helix</keyword>
<feature type="transmembrane region" description="Helical" evidence="6">
    <location>
        <begin position="203"/>
        <end position="222"/>
    </location>
</feature>
<comment type="subcellular location">
    <subcellularLocation>
        <location evidence="1">Membrane</location>
        <topology evidence="1">Multi-pass membrane protein</topology>
    </subcellularLocation>
</comment>
<evidence type="ECO:0000313" key="7">
    <source>
        <dbReference type="EMBL" id="KIW46645.1"/>
    </source>
</evidence>
<dbReference type="Proteomes" id="UP000053342">
    <property type="component" value="Unassembled WGS sequence"/>
</dbReference>
<evidence type="ECO:0000256" key="6">
    <source>
        <dbReference type="SAM" id="Phobius"/>
    </source>
</evidence>
<feature type="transmembrane region" description="Helical" evidence="6">
    <location>
        <begin position="409"/>
        <end position="434"/>
    </location>
</feature>
<dbReference type="VEuPathDB" id="FungiDB:PV06_02302"/>
<proteinExistence type="predicted"/>
<dbReference type="PANTHER" id="PTHR45649">
    <property type="entry name" value="AMINO-ACID PERMEASE BAT1"/>
    <property type="match status" value="1"/>
</dbReference>
<dbReference type="GO" id="GO:0022857">
    <property type="term" value="F:transmembrane transporter activity"/>
    <property type="evidence" value="ECO:0007669"/>
    <property type="project" value="InterPro"/>
</dbReference>